<dbReference type="InterPro" id="IPR007522">
    <property type="entry name" value="CRISPR-assoc_prot_TM1795"/>
</dbReference>
<evidence type="ECO:0000256" key="1">
    <source>
        <dbReference type="ARBA" id="ARBA00023118"/>
    </source>
</evidence>
<dbReference type="NCBIfam" id="TIGR01894">
    <property type="entry name" value="cas_TM1795_cmr1"/>
    <property type="match status" value="1"/>
</dbReference>
<name>A0A1I2K7N3_9BACL</name>
<dbReference type="STRING" id="201973.SAMN04488025_10143"/>
<organism evidence="3 4">
    <name type="scientific">Planifilum fulgidum</name>
    <dbReference type="NCBI Taxonomy" id="201973"/>
    <lineage>
        <taxon>Bacteria</taxon>
        <taxon>Bacillati</taxon>
        <taxon>Bacillota</taxon>
        <taxon>Bacilli</taxon>
        <taxon>Bacillales</taxon>
        <taxon>Thermoactinomycetaceae</taxon>
        <taxon>Planifilum</taxon>
    </lineage>
</organism>
<gene>
    <name evidence="3" type="ORF">SAMN04488025_10143</name>
</gene>
<reference evidence="3 4" key="1">
    <citation type="submission" date="2016-10" db="EMBL/GenBank/DDBJ databases">
        <authorList>
            <person name="de Groot N.N."/>
        </authorList>
    </citation>
    <scope>NUCLEOTIDE SEQUENCE [LARGE SCALE GENOMIC DNA]</scope>
    <source>
        <strain evidence="3 4">DSM 44945</strain>
    </source>
</reference>
<dbReference type="Pfam" id="PF03787">
    <property type="entry name" value="RAMPs"/>
    <property type="match status" value="1"/>
</dbReference>
<evidence type="ECO:0000259" key="2">
    <source>
        <dbReference type="Pfam" id="PF03787"/>
    </source>
</evidence>
<evidence type="ECO:0000313" key="4">
    <source>
        <dbReference type="Proteomes" id="UP000198661"/>
    </source>
</evidence>
<accession>A0A1I2K7N3</accession>
<evidence type="ECO:0000313" key="3">
    <source>
        <dbReference type="EMBL" id="SFF63132.1"/>
    </source>
</evidence>
<sequence length="378" mass="43452">MGKMLRVDFQIVTPLVLSGADQRRAELRLPSVKGMLRYWYRAVDPGYNQSKIGDAKKADGPTWESSLFGGTGTGEGQSSFLMRLYSEKPSVRSWKKRIDLSYLAFSLEGKTRKNRIVQEPRGYLEPNNVFSIYFYMRPSKEEVDQYWRRLVAAIWLLGHVGGLGYRSRRGFGSVALKAWQVDNSLQKEITTEVIQQVTSQLPIAHGSGSVHEWMDRFERGLRTLKGEKGWFPRFSAVTHTVLDESVFLFHNKGFSKWEEALAFAGSQLKGYRKEIDIRKRTVFGMPMLVPQRKIQYTPEEVERMASPVWIRVVEAGGCYFPMFCIYRTPPLKAVEKPIGKHKGNQSLNGRSFLVPFKEVLVEFQNHLRRNGFTLEVHV</sequence>
<keyword evidence="1" id="KW-0051">Antiviral defense</keyword>
<dbReference type="AlphaFoldDB" id="A0A1I2K7N3"/>
<dbReference type="GO" id="GO:0051607">
    <property type="term" value="P:defense response to virus"/>
    <property type="evidence" value="ECO:0007669"/>
    <property type="project" value="UniProtKB-KW"/>
</dbReference>
<proteinExistence type="predicted"/>
<protein>
    <submittedName>
        <fullName evidence="3">CRISPR type III-B/RAMP module RAMP protein Cmr1</fullName>
    </submittedName>
</protein>
<feature type="domain" description="CRISPR type III-associated protein" evidence="2">
    <location>
        <begin position="9"/>
        <end position="174"/>
    </location>
</feature>
<dbReference type="EMBL" id="FOOK01000001">
    <property type="protein sequence ID" value="SFF63132.1"/>
    <property type="molecule type" value="Genomic_DNA"/>
</dbReference>
<keyword evidence="4" id="KW-1185">Reference proteome</keyword>
<dbReference type="InterPro" id="IPR005537">
    <property type="entry name" value="RAMP_III_fam"/>
</dbReference>
<dbReference type="Proteomes" id="UP000198661">
    <property type="component" value="Unassembled WGS sequence"/>
</dbReference>